<evidence type="ECO:0000256" key="1">
    <source>
        <dbReference type="ARBA" id="ARBA00001933"/>
    </source>
</evidence>
<evidence type="ECO:0000313" key="13">
    <source>
        <dbReference type="Proteomes" id="UP001061361"/>
    </source>
</evidence>
<accession>A0ABM8AMV1</accession>
<evidence type="ECO:0000256" key="9">
    <source>
        <dbReference type="ARBA" id="ARBA00047931"/>
    </source>
</evidence>
<comment type="pathway">
    <text evidence="2">Amino-acid biosynthesis; L-cysteine biosynthesis; L-cysteine from L-serine: step 2/2.</text>
</comment>
<sequence>MKIANDMTELVGRTPMVRLNRLSEGLGATLVAKLEFNNPCGSVKDRIAKNMIEAALESGAIDQDTTLVEPTSGNTGIGLAFVCAVKGMKLVLTMPESMSIERRKLLKGLGAELILTPAAEGMKGAIAKAEEIVRNTDNAHMLQQFENSDNPAMHRKTTALEVWEDTDGQVDIFVAGVGTGGSISGVAEVLKGKKPELKAVAVEPAASPVLSGGQPGPHMIQGIGAGFVPKTLNTDIVDEIIRMDNDTAIETAKKLIVKEGILGGISSGANCAAALELANRPENKGKMIVFIVCDTGERYLSTPLFD</sequence>
<reference evidence="12" key="1">
    <citation type="submission" date="2022-08" db="EMBL/GenBank/DDBJ databases">
        <title>Genome Sequence of the sulphate-reducing bacterium, Pseudodesulfovibrio portus JCM14722.</title>
        <authorList>
            <person name="Kondo R."/>
            <person name="Kataoka T."/>
        </authorList>
    </citation>
    <scope>NUCLEOTIDE SEQUENCE</scope>
    <source>
        <strain evidence="12">JCM 14722</strain>
    </source>
</reference>
<organism evidence="12 13">
    <name type="scientific">Pseudodesulfovibrio portus</name>
    <dbReference type="NCBI Taxonomy" id="231439"/>
    <lineage>
        <taxon>Bacteria</taxon>
        <taxon>Pseudomonadati</taxon>
        <taxon>Thermodesulfobacteriota</taxon>
        <taxon>Desulfovibrionia</taxon>
        <taxon>Desulfovibrionales</taxon>
        <taxon>Desulfovibrionaceae</taxon>
    </lineage>
</organism>
<keyword evidence="5 10" id="KW-0028">Amino-acid biosynthesis</keyword>
<evidence type="ECO:0000313" key="12">
    <source>
        <dbReference type="EMBL" id="BDQ32598.1"/>
    </source>
</evidence>
<dbReference type="SUPFAM" id="SSF53686">
    <property type="entry name" value="Tryptophan synthase beta subunit-like PLP-dependent enzymes"/>
    <property type="match status" value="1"/>
</dbReference>
<keyword evidence="6 10" id="KW-0808">Transferase</keyword>
<evidence type="ECO:0000256" key="10">
    <source>
        <dbReference type="RuleBase" id="RU003985"/>
    </source>
</evidence>
<comment type="similarity">
    <text evidence="3 10">Belongs to the cysteine synthase/cystathionine beta-synthase family.</text>
</comment>
<dbReference type="InterPro" id="IPR036052">
    <property type="entry name" value="TrpB-like_PALP_sf"/>
</dbReference>
<dbReference type="InterPro" id="IPR005856">
    <property type="entry name" value="Cys_synth"/>
</dbReference>
<dbReference type="EC" id="2.5.1.47" evidence="4 10"/>
<keyword evidence="7 10" id="KW-0663">Pyridoxal phosphate</keyword>
<dbReference type="NCBIfam" id="TIGR01136">
    <property type="entry name" value="cysKM"/>
    <property type="match status" value="1"/>
</dbReference>
<dbReference type="PANTHER" id="PTHR10314">
    <property type="entry name" value="CYSTATHIONINE BETA-SYNTHASE"/>
    <property type="match status" value="1"/>
</dbReference>
<name>A0ABM8AMV1_9BACT</name>
<evidence type="ECO:0000256" key="7">
    <source>
        <dbReference type="ARBA" id="ARBA00022898"/>
    </source>
</evidence>
<protein>
    <recommendedName>
        <fullName evidence="4 10">Cysteine synthase</fullName>
        <ecNumber evidence="4 10">2.5.1.47</ecNumber>
    </recommendedName>
</protein>
<dbReference type="InterPro" id="IPR005859">
    <property type="entry name" value="CysK"/>
</dbReference>
<dbReference type="NCBIfam" id="TIGR01139">
    <property type="entry name" value="cysK"/>
    <property type="match status" value="1"/>
</dbReference>
<evidence type="ECO:0000256" key="6">
    <source>
        <dbReference type="ARBA" id="ARBA00022679"/>
    </source>
</evidence>
<dbReference type="Proteomes" id="UP001061361">
    <property type="component" value="Chromosome"/>
</dbReference>
<dbReference type="CDD" id="cd01561">
    <property type="entry name" value="CBS_like"/>
    <property type="match status" value="1"/>
</dbReference>
<comment type="catalytic activity">
    <reaction evidence="9 10">
        <text>O-acetyl-L-serine + hydrogen sulfide = L-cysteine + acetate</text>
        <dbReference type="Rhea" id="RHEA:14829"/>
        <dbReference type="ChEBI" id="CHEBI:29919"/>
        <dbReference type="ChEBI" id="CHEBI:30089"/>
        <dbReference type="ChEBI" id="CHEBI:35235"/>
        <dbReference type="ChEBI" id="CHEBI:58340"/>
        <dbReference type="EC" id="2.5.1.47"/>
    </reaction>
</comment>
<keyword evidence="8 10" id="KW-0198">Cysteine biosynthesis</keyword>
<proteinExistence type="inferred from homology"/>
<evidence type="ECO:0000256" key="8">
    <source>
        <dbReference type="ARBA" id="ARBA00023192"/>
    </source>
</evidence>
<gene>
    <name evidence="12" type="primary">cysK</name>
    <name evidence="12" type="ORF">JCM14722_01400</name>
</gene>
<feature type="domain" description="Tryptophan synthase beta chain-like PALP" evidence="11">
    <location>
        <begin position="8"/>
        <end position="294"/>
    </location>
</feature>
<dbReference type="Gene3D" id="3.40.50.1100">
    <property type="match status" value="2"/>
</dbReference>
<dbReference type="PROSITE" id="PS00901">
    <property type="entry name" value="CYS_SYNTHASE"/>
    <property type="match status" value="1"/>
</dbReference>
<dbReference type="EMBL" id="AP026708">
    <property type="protein sequence ID" value="BDQ32598.1"/>
    <property type="molecule type" value="Genomic_DNA"/>
</dbReference>
<evidence type="ECO:0000256" key="5">
    <source>
        <dbReference type="ARBA" id="ARBA00022605"/>
    </source>
</evidence>
<evidence type="ECO:0000256" key="2">
    <source>
        <dbReference type="ARBA" id="ARBA00004962"/>
    </source>
</evidence>
<dbReference type="RefSeq" id="WP_264982669.1">
    <property type="nucleotide sequence ID" value="NZ_AP026708.1"/>
</dbReference>
<evidence type="ECO:0000256" key="3">
    <source>
        <dbReference type="ARBA" id="ARBA00007103"/>
    </source>
</evidence>
<dbReference type="Pfam" id="PF00291">
    <property type="entry name" value="PALP"/>
    <property type="match status" value="1"/>
</dbReference>
<dbReference type="InterPro" id="IPR001216">
    <property type="entry name" value="P-phosphate_BS"/>
</dbReference>
<dbReference type="InterPro" id="IPR001926">
    <property type="entry name" value="TrpB-like_PALP"/>
</dbReference>
<evidence type="ECO:0000256" key="4">
    <source>
        <dbReference type="ARBA" id="ARBA00012681"/>
    </source>
</evidence>
<keyword evidence="13" id="KW-1185">Reference proteome</keyword>
<evidence type="ECO:0000259" key="11">
    <source>
        <dbReference type="Pfam" id="PF00291"/>
    </source>
</evidence>
<comment type="cofactor">
    <cofactor evidence="1 10">
        <name>pyridoxal 5'-phosphate</name>
        <dbReference type="ChEBI" id="CHEBI:597326"/>
    </cofactor>
</comment>
<dbReference type="InterPro" id="IPR050214">
    <property type="entry name" value="Cys_Synth/Cystath_Beta-Synth"/>
</dbReference>